<dbReference type="Proteomes" id="UP000856022">
    <property type="component" value="Unassembled WGS sequence"/>
</dbReference>
<comment type="caution">
    <text evidence="1">The sequence shown here is derived from an EMBL/GenBank/DDBJ whole genome shotgun (WGS) entry which is preliminary data.</text>
</comment>
<name>A0A8H9MXR8_VIBPH</name>
<dbReference type="RefSeq" id="WP_025787838.1">
    <property type="nucleotide sequence ID" value="NZ_CP047997.1"/>
</dbReference>
<organism evidence="1">
    <name type="scientific">Vibrio parahaemolyticus</name>
    <dbReference type="NCBI Taxonomy" id="670"/>
    <lineage>
        <taxon>Bacteria</taxon>
        <taxon>Pseudomonadati</taxon>
        <taxon>Pseudomonadota</taxon>
        <taxon>Gammaproteobacteria</taxon>
        <taxon>Vibrionales</taxon>
        <taxon>Vibrionaceae</taxon>
        <taxon>Vibrio</taxon>
    </lineage>
</organism>
<evidence type="ECO:0000313" key="1">
    <source>
        <dbReference type="EMBL" id="HAS6680301.1"/>
    </source>
</evidence>
<sequence>MPAFQIRYINKEDTIQKQETVFMINLTSAKKSATAQSNEHTNVIEIYDLMDRLIAKRTHGKWKNTP</sequence>
<accession>A0A8H9MXR8</accession>
<reference evidence="1" key="2">
    <citation type="submission" date="2019-12" db="EMBL/GenBank/DDBJ databases">
        <authorList>
            <consortium name="NCBI Pathogen Detection Project"/>
        </authorList>
    </citation>
    <scope>NUCLEOTIDE SEQUENCE</scope>
    <source>
        <strain evidence="1">1930</strain>
    </source>
</reference>
<dbReference type="EMBL" id="DACQKT010000038">
    <property type="protein sequence ID" value="HAS6680301.1"/>
    <property type="molecule type" value="Genomic_DNA"/>
</dbReference>
<dbReference type="AlphaFoldDB" id="A0A8H9MXR8"/>
<proteinExistence type="predicted"/>
<reference evidence="1" key="1">
    <citation type="journal article" date="2018" name="Genome Biol.">
        <title>SKESA: strategic k-mer extension for scrupulous assemblies.</title>
        <authorList>
            <person name="Souvorov A."/>
            <person name="Agarwala R."/>
            <person name="Lipman D.J."/>
        </authorList>
    </citation>
    <scope>NUCLEOTIDE SEQUENCE</scope>
    <source>
        <strain evidence="1">1930</strain>
    </source>
</reference>
<gene>
    <name evidence="1" type="ORF">I7278_26395</name>
</gene>
<protein>
    <submittedName>
        <fullName evidence="1">Uncharacterized protein</fullName>
    </submittedName>
</protein>